<dbReference type="GO" id="GO:0009506">
    <property type="term" value="C:plasmodesma"/>
    <property type="evidence" value="ECO:0007669"/>
    <property type="project" value="TreeGrafter"/>
</dbReference>
<evidence type="ECO:0000313" key="8">
    <source>
        <dbReference type="Proteomes" id="UP000287651"/>
    </source>
</evidence>
<evidence type="ECO:0000256" key="3">
    <source>
        <dbReference type="ARBA" id="ARBA00022729"/>
    </source>
</evidence>
<sequence length="123" mass="12922">MAGLKAFICFTVALLLFLAGNALATAGAAAAGGESGSQLPLGWIPYLSGCRGTVAECVAGDEFDLGSEVTRRILATSRYISYNALRRDTVPCSRRGASYYNCRPGAQANPYSRSCSAITRCRG</sequence>
<evidence type="ECO:0000313" key="6">
    <source>
        <dbReference type="EMBL" id="KAJ8510878.1"/>
    </source>
</evidence>
<evidence type="ECO:0000313" key="7">
    <source>
        <dbReference type="EMBL" id="RRT81422.1"/>
    </source>
</evidence>
<name>A0A427AYS7_ENSVE</name>
<reference evidence="6 9" key="3">
    <citation type="submission" date="2022-12" db="EMBL/GenBank/DDBJ databases">
        <title>Chromosome-scale assembly of the Ensete ventricosum genome.</title>
        <authorList>
            <person name="Dussert Y."/>
            <person name="Stocks J."/>
            <person name="Wendawek A."/>
            <person name="Woldeyes F."/>
            <person name="Nichols R.A."/>
            <person name="Borrell J.S."/>
        </authorList>
    </citation>
    <scope>NUCLEOTIDE SEQUENCE [LARGE SCALE GENOMIC DNA]</scope>
    <source>
        <strain evidence="9">cv. Maze</strain>
        <strain evidence="6">MazeRef_0001</strain>
        <tissue evidence="6">Seeds</tissue>
    </source>
</reference>
<reference evidence="7" key="2">
    <citation type="submission" date="2018-09" db="EMBL/GenBank/DDBJ databases">
        <authorList>
            <person name="Harrison J."/>
            <person name="Moore K.A."/>
            <person name="Paszkiewicz K."/>
            <person name="Jones T."/>
            <person name="Grant M."/>
            <person name="Ambacheew D."/>
            <person name="Muzemil S."/>
            <person name="Studholme D."/>
        </authorList>
    </citation>
    <scope>NUCLEOTIDE SEQUENCE</scope>
</reference>
<dbReference type="EMBL" id="JAQQAF010000001">
    <property type="protein sequence ID" value="KAJ8510878.1"/>
    <property type="molecule type" value="Genomic_DNA"/>
</dbReference>
<dbReference type="PANTHER" id="PTHR33136:SF13">
    <property type="entry name" value="OS10G0328900 PROTEIN"/>
    <property type="match status" value="1"/>
</dbReference>
<evidence type="ECO:0008006" key="10">
    <source>
        <dbReference type="Google" id="ProtNLM"/>
    </source>
</evidence>
<dbReference type="GO" id="GO:0019722">
    <property type="term" value="P:calcium-mediated signaling"/>
    <property type="evidence" value="ECO:0007669"/>
    <property type="project" value="TreeGrafter"/>
</dbReference>
<evidence type="ECO:0000256" key="4">
    <source>
        <dbReference type="ARBA" id="ARBA00023157"/>
    </source>
</evidence>
<reference evidence="7 8" key="1">
    <citation type="journal article" date="2014" name="Agronomy (Basel)">
        <title>A Draft Genome Sequence for Ensete ventricosum, the Drought-Tolerant Tree Against Hunger.</title>
        <authorList>
            <person name="Harrison J."/>
            <person name="Moore K.A."/>
            <person name="Paszkiewicz K."/>
            <person name="Jones T."/>
            <person name="Grant M."/>
            <person name="Ambacheew D."/>
            <person name="Muzemil S."/>
            <person name="Studholme D.J."/>
        </authorList>
    </citation>
    <scope>NUCLEOTIDE SEQUENCE [LARGE SCALE GENOMIC DNA]</scope>
</reference>
<protein>
    <recommendedName>
        <fullName evidence="10">Rapid alkalinization factor 1</fullName>
    </recommendedName>
</protein>
<evidence type="ECO:0000256" key="5">
    <source>
        <dbReference type="SAM" id="SignalP"/>
    </source>
</evidence>
<comment type="caution">
    <text evidence="7">The sequence shown here is derived from an EMBL/GenBank/DDBJ whole genome shotgun (WGS) entry which is preliminary data.</text>
</comment>
<dbReference type="Pfam" id="PF05498">
    <property type="entry name" value="RALF"/>
    <property type="match status" value="1"/>
</dbReference>
<dbReference type="EMBL" id="AMZH03000914">
    <property type="protein sequence ID" value="RRT81422.1"/>
    <property type="molecule type" value="Genomic_DNA"/>
</dbReference>
<dbReference type="Proteomes" id="UP001222027">
    <property type="component" value="Unassembled WGS sequence"/>
</dbReference>
<proteinExistence type="inferred from homology"/>
<dbReference type="Proteomes" id="UP000287651">
    <property type="component" value="Unassembled WGS sequence"/>
</dbReference>
<evidence type="ECO:0000313" key="9">
    <source>
        <dbReference type="Proteomes" id="UP001222027"/>
    </source>
</evidence>
<keyword evidence="3 5" id="KW-0732">Signal</keyword>
<evidence type="ECO:0000256" key="2">
    <source>
        <dbReference type="ARBA" id="ARBA00022702"/>
    </source>
</evidence>
<dbReference type="GO" id="GO:0005179">
    <property type="term" value="F:hormone activity"/>
    <property type="evidence" value="ECO:0007669"/>
    <property type="project" value="UniProtKB-KW"/>
</dbReference>
<feature type="signal peptide" evidence="5">
    <location>
        <begin position="1"/>
        <end position="24"/>
    </location>
</feature>
<accession>A0A427AYS7</accession>
<keyword evidence="2" id="KW-0372">Hormone</keyword>
<comment type="similarity">
    <text evidence="1">Belongs to the plant rapid alkalinization factor (RALF) family.</text>
</comment>
<gene>
    <name evidence="7" type="ORF">B296_00007895</name>
    <name evidence="6" type="ORF">OPV22_001312</name>
</gene>
<dbReference type="AlphaFoldDB" id="A0A427AYS7"/>
<dbReference type="PANTHER" id="PTHR33136">
    <property type="entry name" value="RAPID ALKALINIZATION FACTOR-LIKE"/>
    <property type="match status" value="1"/>
</dbReference>
<keyword evidence="4" id="KW-1015">Disulfide bond</keyword>
<feature type="chain" id="PRO_5044603320" description="Rapid alkalinization factor 1" evidence="5">
    <location>
        <begin position="25"/>
        <end position="123"/>
    </location>
</feature>
<organism evidence="7 8">
    <name type="scientific">Ensete ventricosum</name>
    <name type="common">Abyssinian banana</name>
    <name type="synonym">Musa ensete</name>
    <dbReference type="NCBI Taxonomy" id="4639"/>
    <lineage>
        <taxon>Eukaryota</taxon>
        <taxon>Viridiplantae</taxon>
        <taxon>Streptophyta</taxon>
        <taxon>Embryophyta</taxon>
        <taxon>Tracheophyta</taxon>
        <taxon>Spermatophyta</taxon>
        <taxon>Magnoliopsida</taxon>
        <taxon>Liliopsida</taxon>
        <taxon>Zingiberales</taxon>
        <taxon>Musaceae</taxon>
        <taxon>Ensete</taxon>
    </lineage>
</organism>
<dbReference type="OrthoDB" id="1613518at2759"/>
<evidence type="ECO:0000256" key="1">
    <source>
        <dbReference type="ARBA" id="ARBA00009178"/>
    </source>
</evidence>
<keyword evidence="9" id="KW-1185">Reference proteome</keyword>
<dbReference type="InterPro" id="IPR008801">
    <property type="entry name" value="RALF"/>
</dbReference>